<dbReference type="OrthoDB" id="272985at2759"/>
<dbReference type="STRING" id="151549.A0A4C1ZQ09"/>
<dbReference type="SUPFAM" id="SSF52540">
    <property type="entry name" value="P-loop containing nucleoside triphosphate hydrolases"/>
    <property type="match status" value="1"/>
</dbReference>
<evidence type="ECO:0000313" key="2">
    <source>
        <dbReference type="EMBL" id="GBP89164.1"/>
    </source>
</evidence>
<dbReference type="Pfam" id="PF21530">
    <property type="entry name" value="Pif1_2B_dom"/>
    <property type="match status" value="1"/>
</dbReference>
<evidence type="ECO:0000313" key="3">
    <source>
        <dbReference type="Proteomes" id="UP000299102"/>
    </source>
</evidence>
<dbReference type="AlphaFoldDB" id="A0A4C1ZQ09"/>
<protein>
    <recommendedName>
        <fullName evidence="1">DNA helicase Pif1-like 2B domain-containing protein</fullName>
    </recommendedName>
</protein>
<accession>A0A4C1ZQ09</accession>
<organism evidence="2 3">
    <name type="scientific">Eumeta variegata</name>
    <name type="common">Bagworm moth</name>
    <name type="synonym">Eumeta japonica</name>
    <dbReference type="NCBI Taxonomy" id="151549"/>
    <lineage>
        <taxon>Eukaryota</taxon>
        <taxon>Metazoa</taxon>
        <taxon>Ecdysozoa</taxon>
        <taxon>Arthropoda</taxon>
        <taxon>Hexapoda</taxon>
        <taxon>Insecta</taxon>
        <taxon>Pterygota</taxon>
        <taxon>Neoptera</taxon>
        <taxon>Endopterygota</taxon>
        <taxon>Lepidoptera</taxon>
        <taxon>Glossata</taxon>
        <taxon>Ditrysia</taxon>
        <taxon>Tineoidea</taxon>
        <taxon>Psychidae</taxon>
        <taxon>Oiketicinae</taxon>
        <taxon>Eumeta</taxon>
    </lineage>
</organism>
<evidence type="ECO:0000259" key="1">
    <source>
        <dbReference type="Pfam" id="PF21530"/>
    </source>
</evidence>
<comment type="caution">
    <text evidence="2">The sequence shown here is derived from an EMBL/GenBank/DDBJ whole genome shotgun (WGS) entry which is preliminary data.</text>
</comment>
<keyword evidence="3" id="KW-1185">Reference proteome</keyword>
<dbReference type="InterPro" id="IPR027417">
    <property type="entry name" value="P-loop_NTPase"/>
</dbReference>
<dbReference type="Proteomes" id="UP000299102">
    <property type="component" value="Unassembled WGS sequence"/>
</dbReference>
<dbReference type="PANTHER" id="PTHR10492">
    <property type="match status" value="1"/>
</dbReference>
<feature type="domain" description="DNA helicase Pif1-like 2B" evidence="1">
    <location>
        <begin position="109"/>
        <end position="153"/>
    </location>
</feature>
<dbReference type="EMBL" id="BGZK01001979">
    <property type="protein sequence ID" value="GBP89164.1"/>
    <property type="molecule type" value="Genomic_DNA"/>
</dbReference>
<proteinExistence type="predicted"/>
<reference evidence="2 3" key="1">
    <citation type="journal article" date="2019" name="Commun. Biol.">
        <title>The bagworm genome reveals a unique fibroin gene that provides high tensile strength.</title>
        <authorList>
            <person name="Kono N."/>
            <person name="Nakamura H."/>
            <person name="Ohtoshi R."/>
            <person name="Tomita M."/>
            <person name="Numata K."/>
            <person name="Arakawa K."/>
        </authorList>
    </citation>
    <scope>NUCLEOTIDE SEQUENCE [LARGE SCALE GENOMIC DNA]</scope>
</reference>
<sequence>MCSGGATPLVDVGDIRREAVDGRRRRRRLAPPLPSTNRFLKIGNGVYPELDSMGKPLEWLRERAILTPKNDQAPLINDLLLESFQGKEIVYYSIDTVVNTEEAVHYPVEFLNTINPSGLSYPKLSLRVDTPVMLFRNIKPPKLFNGTRRQVKVLHRNLVEATILTGPHQGEIVFVPLIPLIPNDLPFEFKRFQFP</sequence>
<gene>
    <name evidence="2" type="ORF">EVAR_70207_1</name>
</gene>
<name>A0A4C1ZQ09_EUMVA</name>
<dbReference type="InterPro" id="IPR049163">
    <property type="entry name" value="Pif1-like_2B_dom"/>
</dbReference>
<dbReference type="PANTHER" id="PTHR10492:SF57">
    <property type="entry name" value="ATP-DEPENDENT DNA HELICASE"/>
    <property type="match status" value="1"/>
</dbReference>